<dbReference type="InterPro" id="IPR050415">
    <property type="entry name" value="MRET"/>
</dbReference>
<feature type="domain" description="FAD-binding FR-type" evidence="5">
    <location>
        <begin position="33"/>
        <end position="134"/>
    </location>
</feature>
<dbReference type="InterPro" id="IPR017927">
    <property type="entry name" value="FAD-bd_FR_type"/>
</dbReference>
<evidence type="ECO:0000256" key="1">
    <source>
        <dbReference type="ARBA" id="ARBA00001974"/>
    </source>
</evidence>
<dbReference type="PROSITE" id="PS51384">
    <property type="entry name" value="FAD_FR"/>
    <property type="match status" value="1"/>
</dbReference>
<dbReference type="Gene3D" id="3.40.50.80">
    <property type="entry name" value="Nucleotide-binding domain of ferredoxin-NADP reductase (FNR) module"/>
    <property type="match status" value="1"/>
</dbReference>
<feature type="compositionally biased region" description="Basic and acidic residues" evidence="4">
    <location>
        <begin position="18"/>
        <end position="33"/>
    </location>
</feature>
<evidence type="ECO:0000256" key="3">
    <source>
        <dbReference type="ARBA" id="ARBA00023014"/>
    </source>
</evidence>
<dbReference type="PANTHER" id="PTHR47354">
    <property type="entry name" value="NADH OXIDOREDUCTASE HCR"/>
    <property type="match status" value="1"/>
</dbReference>
<dbReference type="Gene3D" id="2.40.30.10">
    <property type="entry name" value="Translation factors"/>
    <property type="match status" value="1"/>
</dbReference>
<dbReference type="Pfam" id="PF00970">
    <property type="entry name" value="FAD_binding_6"/>
    <property type="match status" value="1"/>
</dbReference>
<sequence length="256" mass="27082">MSSASTGTSAGTDGRFSVPDDRPGGPNDRRAAAKWRDARVVEVAHPSADAVVLRLAVPERVQHHPGQHYVVRLRAPDGYTASRSYSVASAPSDDLVELFVERIEDGEVSGYLADVVEPDDDLEVRGPIGRWFVWNGRTPAVAIGGGSGVAPLRAMLRHAQDLGHPELLRLAVTARTRVLLPYADELAAAGARIALTREPGPDHGRLDAAAVAALVDPDATVYLCGSARFTGAMETLLVDAGQPAGTIRVERFGPTA</sequence>
<proteinExistence type="predicted"/>
<dbReference type="PRINTS" id="PR00410">
    <property type="entry name" value="PHEHYDRXLASE"/>
</dbReference>
<evidence type="ECO:0000313" key="6">
    <source>
        <dbReference type="EMBL" id="GAA4790244.1"/>
    </source>
</evidence>
<dbReference type="Proteomes" id="UP001500928">
    <property type="component" value="Unassembled WGS sequence"/>
</dbReference>
<dbReference type="InterPro" id="IPR039261">
    <property type="entry name" value="FNR_nucleotide-bd"/>
</dbReference>
<dbReference type="RefSeq" id="WP_345415045.1">
    <property type="nucleotide sequence ID" value="NZ_BAABHO010000018.1"/>
</dbReference>
<evidence type="ECO:0000256" key="2">
    <source>
        <dbReference type="ARBA" id="ARBA00022714"/>
    </source>
</evidence>
<keyword evidence="2" id="KW-0479">Metal-binding</keyword>
<dbReference type="EMBL" id="BAABHO010000018">
    <property type="protein sequence ID" value="GAA4790244.1"/>
    <property type="molecule type" value="Genomic_DNA"/>
</dbReference>
<dbReference type="InterPro" id="IPR017938">
    <property type="entry name" value="Riboflavin_synthase-like_b-brl"/>
</dbReference>
<comment type="caution">
    <text evidence="6">The sequence shown here is derived from an EMBL/GenBank/DDBJ whole genome shotgun (WGS) entry which is preliminary data.</text>
</comment>
<evidence type="ECO:0000313" key="7">
    <source>
        <dbReference type="Proteomes" id="UP001500928"/>
    </source>
</evidence>
<dbReference type="InterPro" id="IPR008333">
    <property type="entry name" value="Cbr1-like_FAD-bd_dom"/>
</dbReference>
<comment type="cofactor">
    <cofactor evidence="1">
        <name>FAD</name>
        <dbReference type="ChEBI" id="CHEBI:57692"/>
    </cofactor>
</comment>
<dbReference type="SUPFAM" id="SSF63380">
    <property type="entry name" value="Riboflavin synthase domain-like"/>
    <property type="match status" value="1"/>
</dbReference>
<keyword evidence="2" id="KW-0001">2Fe-2S</keyword>
<feature type="compositionally biased region" description="Low complexity" evidence="4">
    <location>
        <begin position="1"/>
        <end position="12"/>
    </location>
</feature>
<evidence type="ECO:0000256" key="4">
    <source>
        <dbReference type="SAM" id="MobiDB-lite"/>
    </source>
</evidence>
<dbReference type="InterPro" id="IPR001709">
    <property type="entry name" value="Flavoprot_Pyr_Nucl_cyt_Rdtase"/>
</dbReference>
<accession>A0ABP9B3X4</accession>
<dbReference type="PRINTS" id="PR00371">
    <property type="entry name" value="FPNCR"/>
</dbReference>
<reference evidence="7" key="1">
    <citation type="journal article" date="2019" name="Int. J. Syst. Evol. Microbiol.">
        <title>The Global Catalogue of Microorganisms (GCM) 10K type strain sequencing project: providing services to taxonomists for standard genome sequencing and annotation.</title>
        <authorList>
            <consortium name="The Broad Institute Genomics Platform"/>
            <consortium name="The Broad Institute Genome Sequencing Center for Infectious Disease"/>
            <person name="Wu L."/>
            <person name="Ma J."/>
        </authorList>
    </citation>
    <scope>NUCLEOTIDE SEQUENCE [LARGE SCALE GENOMIC DNA]</scope>
    <source>
        <strain evidence="7">JCM 17979</strain>
    </source>
</reference>
<dbReference type="PANTHER" id="PTHR47354:SF5">
    <property type="entry name" value="PROTEIN RFBI"/>
    <property type="match status" value="1"/>
</dbReference>
<protein>
    <submittedName>
        <fullName evidence="6">Ferredoxin reductase</fullName>
    </submittedName>
</protein>
<gene>
    <name evidence="6" type="ORF">GCM10023200_26420</name>
</gene>
<feature type="region of interest" description="Disordered" evidence="4">
    <location>
        <begin position="1"/>
        <end position="33"/>
    </location>
</feature>
<keyword evidence="2" id="KW-0408">Iron</keyword>
<name>A0ABP9B3X4_9PSEU</name>
<keyword evidence="7" id="KW-1185">Reference proteome</keyword>
<keyword evidence="3" id="KW-0411">Iron-sulfur</keyword>
<organism evidence="6 7">
    <name type="scientific">Actinomycetospora chlora</name>
    <dbReference type="NCBI Taxonomy" id="663608"/>
    <lineage>
        <taxon>Bacteria</taxon>
        <taxon>Bacillati</taxon>
        <taxon>Actinomycetota</taxon>
        <taxon>Actinomycetes</taxon>
        <taxon>Pseudonocardiales</taxon>
        <taxon>Pseudonocardiaceae</taxon>
        <taxon>Actinomycetospora</taxon>
    </lineage>
</organism>
<evidence type="ECO:0000259" key="5">
    <source>
        <dbReference type="PROSITE" id="PS51384"/>
    </source>
</evidence>
<dbReference type="SUPFAM" id="SSF52343">
    <property type="entry name" value="Ferredoxin reductase-like, C-terminal NADP-linked domain"/>
    <property type="match status" value="1"/>
</dbReference>